<dbReference type="EMBL" id="CP038141">
    <property type="protein sequence ID" value="QDH16736.1"/>
    <property type="molecule type" value="Genomic_DNA"/>
</dbReference>
<dbReference type="PANTHER" id="PTHR30309">
    <property type="entry name" value="INNER MEMBRANE PROTEIN YGIH"/>
    <property type="match status" value="1"/>
</dbReference>
<comment type="subcellular location">
    <subcellularLocation>
        <location evidence="10">Cell membrane</location>
        <topology evidence="10">Multi-pass membrane protein</topology>
    </subcellularLocation>
</comment>
<gene>
    <name evidence="10 11" type="primary">plsY</name>
    <name evidence="11" type="ORF">E3D00_03510</name>
</gene>
<dbReference type="GO" id="GO:0008654">
    <property type="term" value="P:phospholipid biosynthetic process"/>
    <property type="evidence" value="ECO:0007669"/>
    <property type="project" value="UniProtKB-UniRule"/>
</dbReference>
<dbReference type="OrthoDB" id="9777124at2"/>
<dbReference type="UniPathway" id="UPA00085"/>
<keyword evidence="1 10" id="KW-1003">Cell membrane</keyword>
<name>A0A4Y6UJT0_9PROT</name>
<dbReference type="EC" id="2.3.1.275" evidence="10"/>
<evidence type="ECO:0000256" key="7">
    <source>
        <dbReference type="ARBA" id="ARBA00023136"/>
    </source>
</evidence>
<evidence type="ECO:0000256" key="2">
    <source>
        <dbReference type="ARBA" id="ARBA00022516"/>
    </source>
</evidence>
<evidence type="ECO:0000256" key="1">
    <source>
        <dbReference type="ARBA" id="ARBA00022475"/>
    </source>
</evidence>
<feature type="transmembrane region" description="Helical" evidence="10">
    <location>
        <begin position="7"/>
        <end position="27"/>
    </location>
</feature>
<keyword evidence="5 10" id="KW-1133">Transmembrane helix</keyword>
<feature type="transmembrane region" description="Helical" evidence="10">
    <location>
        <begin position="83"/>
        <end position="105"/>
    </location>
</feature>
<comment type="similarity">
    <text evidence="10">Belongs to the PlsY family.</text>
</comment>
<comment type="function">
    <text evidence="10">Catalyzes the transfer of an acyl group from acyl-phosphate (acyl-PO(4)) to glycerol-3-phosphate (G3P) to form lysophosphatidic acid (LPA). This enzyme utilizes acyl-phosphate as fatty acyl donor, but not acyl-CoA or acyl-ACP.</text>
</comment>
<keyword evidence="6 10" id="KW-0443">Lipid metabolism</keyword>
<accession>A0A4Y6UJT0</accession>
<evidence type="ECO:0000256" key="4">
    <source>
        <dbReference type="ARBA" id="ARBA00022692"/>
    </source>
</evidence>
<evidence type="ECO:0000256" key="9">
    <source>
        <dbReference type="ARBA" id="ARBA00023264"/>
    </source>
</evidence>
<proteinExistence type="inferred from homology"/>
<reference evidence="11 12" key="1">
    <citation type="submission" date="2019-03" db="EMBL/GenBank/DDBJ databases">
        <title>The complete genome sequence of Swingsia samuiensis NBRC107927(T).</title>
        <authorList>
            <person name="Chua K.-O."/>
            <person name="Chan K.-G."/>
            <person name="See-Too W.-S."/>
        </authorList>
    </citation>
    <scope>NUCLEOTIDE SEQUENCE [LARGE SCALE GENOMIC DNA]</scope>
    <source>
        <strain evidence="11 12">AH83</strain>
    </source>
</reference>
<dbReference type="AlphaFoldDB" id="A0A4Y6UJT0"/>
<evidence type="ECO:0000256" key="3">
    <source>
        <dbReference type="ARBA" id="ARBA00022679"/>
    </source>
</evidence>
<dbReference type="HAMAP" id="MF_01043">
    <property type="entry name" value="PlsY"/>
    <property type="match status" value="1"/>
</dbReference>
<keyword evidence="12" id="KW-1185">Reference proteome</keyword>
<evidence type="ECO:0000256" key="5">
    <source>
        <dbReference type="ARBA" id="ARBA00022989"/>
    </source>
</evidence>
<keyword evidence="11" id="KW-0012">Acyltransferase</keyword>
<evidence type="ECO:0000256" key="6">
    <source>
        <dbReference type="ARBA" id="ARBA00023098"/>
    </source>
</evidence>
<dbReference type="KEGG" id="ssam:E3D00_03510"/>
<dbReference type="GO" id="GO:0005886">
    <property type="term" value="C:plasma membrane"/>
    <property type="evidence" value="ECO:0007669"/>
    <property type="project" value="UniProtKB-SubCell"/>
</dbReference>
<keyword evidence="3 10" id="KW-0808">Transferase</keyword>
<evidence type="ECO:0000313" key="12">
    <source>
        <dbReference type="Proteomes" id="UP000316313"/>
    </source>
</evidence>
<keyword evidence="2 10" id="KW-0444">Lipid biosynthesis</keyword>
<dbReference type="PANTHER" id="PTHR30309:SF0">
    <property type="entry name" value="GLYCEROL-3-PHOSPHATE ACYLTRANSFERASE-RELATED"/>
    <property type="match status" value="1"/>
</dbReference>
<evidence type="ECO:0000313" key="11">
    <source>
        <dbReference type="EMBL" id="QDH16736.1"/>
    </source>
</evidence>
<comment type="pathway">
    <text evidence="10">Lipid metabolism; phospholipid metabolism.</text>
</comment>
<feature type="transmembrane region" description="Helical" evidence="10">
    <location>
        <begin position="54"/>
        <end position="76"/>
    </location>
</feature>
<feature type="transmembrane region" description="Helical" evidence="10">
    <location>
        <begin position="117"/>
        <end position="135"/>
    </location>
</feature>
<dbReference type="Pfam" id="PF02660">
    <property type="entry name" value="G3P_acyltransf"/>
    <property type="match status" value="1"/>
</dbReference>
<keyword evidence="7 10" id="KW-0472">Membrane</keyword>
<dbReference type="NCBIfam" id="TIGR00023">
    <property type="entry name" value="glycerol-3-phosphate 1-O-acyltransferase PlsY"/>
    <property type="match status" value="1"/>
</dbReference>
<comment type="subunit">
    <text evidence="10">Probably interacts with PlsX.</text>
</comment>
<evidence type="ECO:0000256" key="8">
    <source>
        <dbReference type="ARBA" id="ARBA00023209"/>
    </source>
</evidence>
<protein>
    <recommendedName>
        <fullName evidence="10">Glycerol-3-phosphate acyltransferase</fullName>
    </recommendedName>
    <alternativeName>
        <fullName evidence="10">Acyl-PO4 G3P acyltransferase</fullName>
    </alternativeName>
    <alternativeName>
        <fullName evidence="10">Acyl-phosphate--glycerol-3-phosphate acyltransferase</fullName>
    </alternativeName>
    <alternativeName>
        <fullName evidence="10">G3P acyltransferase</fullName>
        <shortName evidence="10">GPAT</shortName>
        <ecNumber evidence="10">2.3.1.275</ecNumber>
    </alternativeName>
    <alternativeName>
        <fullName evidence="10">Lysophosphatidic acid synthase</fullName>
        <shortName evidence="10">LPA synthase</shortName>
    </alternativeName>
</protein>
<feature type="transmembrane region" description="Helical" evidence="10">
    <location>
        <begin position="167"/>
        <end position="183"/>
    </location>
</feature>
<feature type="transmembrane region" description="Helical" evidence="10">
    <location>
        <begin position="142"/>
        <end position="161"/>
    </location>
</feature>
<keyword evidence="9 10" id="KW-1208">Phospholipid metabolism</keyword>
<sequence length="202" mass="21300">MILNIPIISVIAYFLGSIPFGLILTAISGGGDIRKIGSGNIGATNVLRTGKKGIAAATLLLDALKGSVAVILADYLSHPTQTIPAMACAAFIVVIGHCFPIWLGFKGGKGVATSLGAIWILAWPVGLICCAVWLLTARITRISSAGALVAFLIAPFIMLLFAPYHAFLDFPLATLCITLLVLVRHTSNIKRLIHGEEPQIKS</sequence>
<keyword evidence="4 10" id="KW-0812">Transmembrane</keyword>
<keyword evidence="8 10" id="KW-0594">Phospholipid biosynthesis</keyword>
<dbReference type="RefSeq" id="WP_141459981.1">
    <property type="nucleotide sequence ID" value="NZ_CP038141.1"/>
</dbReference>
<dbReference type="SMART" id="SM01207">
    <property type="entry name" value="G3P_acyltransf"/>
    <property type="match status" value="1"/>
</dbReference>
<evidence type="ECO:0000256" key="10">
    <source>
        <dbReference type="HAMAP-Rule" id="MF_01043"/>
    </source>
</evidence>
<dbReference type="Proteomes" id="UP000316313">
    <property type="component" value="Chromosome"/>
</dbReference>
<dbReference type="GO" id="GO:0043772">
    <property type="term" value="F:acyl-phosphate glycerol-3-phosphate acyltransferase activity"/>
    <property type="evidence" value="ECO:0007669"/>
    <property type="project" value="UniProtKB-UniRule"/>
</dbReference>
<dbReference type="InterPro" id="IPR003811">
    <property type="entry name" value="G3P_acylTferase_PlsY"/>
</dbReference>
<organism evidence="11 12">
    <name type="scientific">Swingsia samuiensis</name>
    <dbReference type="NCBI Taxonomy" id="1293412"/>
    <lineage>
        <taxon>Bacteria</taxon>
        <taxon>Pseudomonadati</taxon>
        <taxon>Pseudomonadota</taxon>
        <taxon>Alphaproteobacteria</taxon>
        <taxon>Acetobacterales</taxon>
        <taxon>Acetobacteraceae</taxon>
        <taxon>Swingsia</taxon>
    </lineage>
</organism>
<comment type="catalytic activity">
    <reaction evidence="10">
        <text>an acyl phosphate + sn-glycerol 3-phosphate = a 1-acyl-sn-glycero-3-phosphate + phosphate</text>
        <dbReference type="Rhea" id="RHEA:34075"/>
        <dbReference type="ChEBI" id="CHEBI:43474"/>
        <dbReference type="ChEBI" id="CHEBI:57597"/>
        <dbReference type="ChEBI" id="CHEBI:57970"/>
        <dbReference type="ChEBI" id="CHEBI:59918"/>
        <dbReference type="EC" id="2.3.1.275"/>
    </reaction>
</comment>